<evidence type="ECO:0000313" key="3">
    <source>
        <dbReference type="Proteomes" id="UP000789901"/>
    </source>
</evidence>
<feature type="non-terminal residue" evidence="2">
    <location>
        <position position="1"/>
    </location>
</feature>
<feature type="region of interest" description="Disordered" evidence="1">
    <location>
        <begin position="111"/>
        <end position="133"/>
    </location>
</feature>
<feature type="non-terminal residue" evidence="2">
    <location>
        <position position="133"/>
    </location>
</feature>
<dbReference type="EMBL" id="CAJVQB010020898">
    <property type="protein sequence ID" value="CAG8795673.1"/>
    <property type="molecule type" value="Genomic_DNA"/>
</dbReference>
<proteinExistence type="predicted"/>
<reference evidence="2 3" key="1">
    <citation type="submission" date="2021-06" db="EMBL/GenBank/DDBJ databases">
        <authorList>
            <person name="Kallberg Y."/>
            <person name="Tangrot J."/>
            <person name="Rosling A."/>
        </authorList>
    </citation>
    <scope>NUCLEOTIDE SEQUENCE [LARGE SCALE GENOMIC DNA]</scope>
    <source>
        <strain evidence="2 3">120-4 pot B 10/14</strain>
    </source>
</reference>
<keyword evidence="3" id="KW-1185">Reference proteome</keyword>
<evidence type="ECO:0000313" key="2">
    <source>
        <dbReference type="EMBL" id="CAG8795673.1"/>
    </source>
</evidence>
<dbReference type="Proteomes" id="UP000789901">
    <property type="component" value="Unassembled WGS sequence"/>
</dbReference>
<sequence length="133" mass="14955">LNGAVRDKEYRSRYFYYQLIIGDNEVLFPLHDIEHLYSSMGILQPILDKAYHRFYKALGRFAGDPNTAKEVCDVSNALIKGRRVSKNCGIDDGFGIRAAIQAADKLRSGTKVLGEKGKPNNEENMCGTIETPW</sequence>
<comment type="caution">
    <text evidence="2">The sequence shown here is derived from an EMBL/GenBank/DDBJ whole genome shotgun (WGS) entry which is preliminary data.</text>
</comment>
<accession>A0ABN7VRR7</accession>
<evidence type="ECO:0000256" key="1">
    <source>
        <dbReference type="SAM" id="MobiDB-lite"/>
    </source>
</evidence>
<organism evidence="2 3">
    <name type="scientific">Gigaspora margarita</name>
    <dbReference type="NCBI Taxonomy" id="4874"/>
    <lineage>
        <taxon>Eukaryota</taxon>
        <taxon>Fungi</taxon>
        <taxon>Fungi incertae sedis</taxon>
        <taxon>Mucoromycota</taxon>
        <taxon>Glomeromycotina</taxon>
        <taxon>Glomeromycetes</taxon>
        <taxon>Diversisporales</taxon>
        <taxon>Gigasporaceae</taxon>
        <taxon>Gigaspora</taxon>
    </lineage>
</organism>
<protein>
    <submittedName>
        <fullName evidence="2">35283_t:CDS:1</fullName>
    </submittedName>
</protein>
<name>A0ABN7VRR7_GIGMA</name>
<gene>
    <name evidence="2" type="ORF">GMARGA_LOCUS22034</name>
</gene>